<dbReference type="EMBL" id="NBTX02000004">
    <property type="protein sequence ID" value="PNL61484.1"/>
    <property type="molecule type" value="Genomic_DNA"/>
</dbReference>
<organism evidence="1 2">
    <name type="scientific">Legionella anisa</name>
    <dbReference type="NCBI Taxonomy" id="28082"/>
    <lineage>
        <taxon>Bacteria</taxon>
        <taxon>Pseudomonadati</taxon>
        <taxon>Pseudomonadota</taxon>
        <taxon>Gammaproteobacteria</taxon>
        <taxon>Legionellales</taxon>
        <taxon>Legionellaceae</taxon>
        <taxon>Legionella</taxon>
    </lineage>
</organism>
<dbReference type="RefSeq" id="WP_019231987.1">
    <property type="nucleotide sequence ID" value="NZ_CAAAHR010000058.1"/>
</dbReference>
<sequence>MSNENQSPESDYQPPESLTVNKKTDHFFMSINKKKGHSFIMLGVYDQNKARHVLCRVGKVADNVEVDENGEPTYPAQLKFLCNALFFASKAFLRDEGVSRKKRGNAPITYQAYDISYEQYIEFVRILESLQGHDRYKCYKPNSDLTDEDFAMSRDEVTLTLTDAKKLSSVDVSKLNTDLIELNVGNTCRHSAIALIEEVQHAPASSLVSSSFLMNLPYETVLEYGHPSENIPFYVLPPPPAAFHESDMTKEKIIIKLYSRMENMLLLETNSQYTQDKFLKLKELYLNIVGPQNDLTLDALLASIHTWKENKDNKNVLNVLRKEYFWDSLFFIKRQSATMNLLAEVEDDLASEIKNRNIG</sequence>
<gene>
    <name evidence="1" type="ORF">A6J39_009810</name>
</gene>
<dbReference type="GeneID" id="98066217"/>
<protein>
    <submittedName>
        <fullName evidence="1">Uncharacterized protein</fullName>
    </submittedName>
</protein>
<dbReference type="AlphaFoldDB" id="A0AAX0WSZ6"/>
<accession>A0AAX0WSZ6</accession>
<evidence type="ECO:0000313" key="2">
    <source>
        <dbReference type="Proteomes" id="UP000192511"/>
    </source>
</evidence>
<proteinExistence type="predicted"/>
<comment type="caution">
    <text evidence="1">The sequence shown here is derived from an EMBL/GenBank/DDBJ whole genome shotgun (WGS) entry which is preliminary data.</text>
</comment>
<evidence type="ECO:0000313" key="1">
    <source>
        <dbReference type="EMBL" id="PNL61484.1"/>
    </source>
</evidence>
<keyword evidence="2" id="KW-1185">Reference proteome</keyword>
<name>A0AAX0WSZ6_9GAMM</name>
<dbReference type="Proteomes" id="UP000192511">
    <property type="component" value="Unassembled WGS sequence"/>
</dbReference>
<reference evidence="1" key="1">
    <citation type="submission" date="2017-12" db="EMBL/GenBank/DDBJ databases">
        <title>FDA dAtabase for Regulatory Grade micrObial Sequences (FDA-ARGOS): Supporting development and validation of Infectious Disease Dx tests.</title>
        <authorList>
            <person name="Kerrigan L."/>
            <person name="Tallon L.J."/>
            <person name="Sadzewicz L."/>
            <person name="Sengamalay N."/>
            <person name="Ott S."/>
            <person name="Godinez A."/>
            <person name="Nagaraj S."/>
            <person name="Vavikolanu K."/>
            <person name="Vyas G."/>
            <person name="Nadendla S."/>
            <person name="Aluvathingal J."/>
            <person name="Sichtig H."/>
        </authorList>
    </citation>
    <scope>NUCLEOTIDE SEQUENCE [LARGE SCALE GENOMIC DNA]</scope>
    <source>
        <strain evidence="1">FDAARGOS_200</strain>
    </source>
</reference>